<keyword evidence="15" id="KW-0627">Porphyrin biosynthesis</keyword>
<evidence type="ECO:0000256" key="5">
    <source>
        <dbReference type="ARBA" id="ARBA00011245"/>
    </source>
</evidence>
<dbReference type="EC" id="1.3.98.3" evidence="6"/>
<dbReference type="GO" id="GO:0051539">
    <property type="term" value="F:4 iron, 4 sulfur cluster binding"/>
    <property type="evidence" value="ECO:0007669"/>
    <property type="project" value="UniProtKB-KW"/>
</dbReference>
<reference evidence="19" key="1">
    <citation type="submission" date="2016-10" db="EMBL/GenBank/DDBJ databases">
        <title>Sequence of Gallionella enrichment culture.</title>
        <authorList>
            <person name="Poehlein A."/>
            <person name="Muehling M."/>
            <person name="Daniel R."/>
        </authorList>
    </citation>
    <scope>NUCLEOTIDE SEQUENCE</scope>
</reference>
<feature type="domain" description="Radical SAM core" evidence="18">
    <location>
        <begin position="62"/>
        <end position="297"/>
    </location>
</feature>
<dbReference type="GO" id="GO:0051989">
    <property type="term" value="F:coproporphyrinogen dehydrogenase activity"/>
    <property type="evidence" value="ECO:0007669"/>
    <property type="project" value="UniProtKB-EC"/>
</dbReference>
<dbReference type="SFLD" id="SFLDG01065">
    <property type="entry name" value="anaerobic_coproporphyrinogen-I"/>
    <property type="match status" value="1"/>
</dbReference>
<dbReference type="InterPro" id="IPR004558">
    <property type="entry name" value="Coprogen_oxidase_HemN"/>
</dbReference>
<evidence type="ECO:0000256" key="14">
    <source>
        <dbReference type="ARBA" id="ARBA00023014"/>
    </source>
</evidence>
<dbReference type="InterPro" id="IPR006638">
    <property type="entry name" value="Elp3/MiaA/NifB-like_rSAM"/>
</dbReference>
<evidence type="ECO:0000256" key="6">
    <source>
        <dbReference type="ARBA" id="ARBA00011912"/>
    </source>
</evidence>
<dbReference type="PIRSF" id="PIRSF000167">
    <property type="entry name" value="HemN"/>
    <property type="match status" value="1"/>
</dbReference>
<evidence type="ECO:0000256" key="16">
    <source>
        <dbReference type="ARBA" id="ARBA00030263"/>
    </source>
</evidence>
<evidence type="ECO:0000256" key="4">
    <source>
        <dbReference type="ARBA" id="ARBA00005493"/>
    </source>
</evidence>
<dbReference type="PANTHER" id="PTHR13932">
    <property type="entry name" value="COPROPORPHYRINIGEN III OXIDASE"/>
    <property type="match status" value="1"/>
</dbReference>
<proteinExistence type="inferred from homology"/>
<gene>
    <name evidence="19" type="primary">hemN_9</name>
    <name evidence="19" type="ORF">GALL_125410</name>
</gene>
<dbReference type="PROSITE" id="PS51918">
    <property type="entry name" value="RADICAL_SAM"/>
    <property type="match status" value="1"/>
</dbReference>
<evidence type="ECO:0000256" key="8">
    <source>
        <dbReference type="ARBA" id="ARBA00022485"/>
    </source>
</evidence>
<dbReference type="SFLD" id="SFLDS00029">
    <property type="entry name" value="Radical_SAM"/>
    <property type="match status" value="1"/>
</dbReference>
<comment type="subcellular location">
    <subcellularLocation>
        <location evidence="2">Cytoplasm</location>
    </subcellularLocation>
</comment>
<comment type="similarity">
    <text evidence="4">Belongs to the anaerobic coproporphyrinogen-III oxidase family.</text>
</comment>
<comment type="catalytic activity">
    <reaction evidence="17">
        <text>coproporphyrinogen III + 2 S-adenosyl-L-methionine = protoporphyrinogen IX + 2 5'-deoxyadenosine + 2 L-methionine + 2 CO2</text>
        <dbReference type="Rhea" id="RHEA:15425"/>
        <dbReference type="ChEBI" id="CHEBI:16526"/>
        <dbReference type="ChEBI" id="CHEBI:17319"/>
        <dbReference type="ChEBI" id="CHEBI:57307"/>
        <dbReference type="ChEBI" id="CHEBI:57309"/>
        <dbReference type="ChEBI" id="CHEBI:57844"/>
        <dbReference type="ChEBI" id="CHEBI:59789"/>
        <dbReference type="EC" id="1.3.98.3"/>
    </reaction>
</comment>
<keyword evidence="10" id="KW-0949">S-adenosyl-L-methionine</keyword>
<evidence type="ECO:0000256" key="2">
    <source>
        <dbReference type="ARBA" id="ARBA00004496"/>
    </source>
</evidence>
<evidence type="ECO:0000256" key="3">
    <source>
        <dbReference type="ARBA" id="ARBA00004785"/>
    </source>
</evidence>
<dbReference type="AlphaFoldDB" id="A0A1J5SMA4"/>
<dbReference type="NCBIfam" id="TIGR00538">
    <property type="entry name" value="hemN"/>
    <property type="match status" value="1"/>
</dbReference>
<dbReference type="GO" id="GO:0046872">
    <property type="term" value="F:metal ion binding"/>
    <property type="evidence" value="ECO:0007669"/>
    <property type="project" value="UniProtKB-KW"/>
</dbReference>
<dbReference type="CDD" id="cd01335">
    <property type="entry name" value="Radical_SAM"/>
    <property type="match status" value="1"/>
</dbReference>
<evidence type="ECO:0000259" key="18">
    <source>
        <dbReference type="PROSITE" id="PS51918"/>
    </source>
</evidence>
<keyword evidence="13" id="KW-0408">Iron</keyword>
<dbReference type="GO" id="GO:0006782">
    <property type="term" value="P:protoporphyrinogen IX biosynthetic process"/>
    <property type="evidence" value="ECO:0007669"/>
    <property type="project" value="UniProtKB-UniPathway"/>
</dbReference>
<dbReference type="Gene3D" id="1.10.10.920">
    <property type="match status" value="1"/>
</dbReference>
<comment type="pathway">
    <text evidence="3">Porphyrin-containing compound metabolism; protoporphyrin-IX biosynthesis; protoporphyrinogen-IX from coproporphyrinogen-III (AdoMet route): step 1/1.</text>
</comment>
<protein>
    <recommendedName>
        <fullName evidence="7">Oxygen-independent coproporphyrinogen III oxidase</fullName>
        <ecNumber evidence="6">1.3.98.3</ecNumber>
    </recommendedName>
    <alternativeName>
        <fullName evidence="16">Coproporphyrinogen III dehydrogenase</fullName>
    </alternativeName>
</protein>
<dbReference type="SMART" id="SM00729">
    <property type="entry name" value="Elp3"/>
    <property type="match status" value="1"/>
</dbReference>
<dbReference type="InterPro" id="IPR013785">
    <property type="entry name" value="Aldolase_TIM"/>
</dbReference>
<evidence type="ECO:0000313" key="19">
    <source>
        <dbReference type="EMBL" id="OIR05229.1"/>
    </source>
</evidence>
<dbReference type="EMBL" id="MLJW01000051">
    <property type="protein sequence ID" value="OIR05229.1"/>
    <property type="molecule type" value="Genomic_DNA"/>
</dbReference>
<evidence type="ECO:0000256" key="10">
    <source>
        <dbReference type="ARBA" id="ARBA00022691"/>
    </source>
</evidence>
<keyword evidence="8" id="KW-0004">4Fe-4S</keyword>
<evidence type="ECO:0000256" key="1">
    <source>
        <dbReference type="ARBA" id="ARBA00001966"/>
    </source>
</evidence>
<evidence type="ECO:0000256" key="15">
    <source>
        <dbReference type="ARBA" id="ARBA00023244"/>
    </source>
</evidence>
<dbReference type="PANTHER" id="PTHR13932:SF6">
    <property type="entry name" value="OXYGEN-INDEPENDENT COPROPORPHYRINOGEN III OXIDASE"/>
    <property type="match status" value="1"/>
</dbReference>
<dbReference type="UniPathway" id="UPA00251">
    <property type="reaction ID" value="UER00323"/>
</dbReference>
<keyword evidence="14" id="KW-0411">Iron-sulfur</keyword>
<organism evidence="19">
    <name type="scientific">mine drainage metagenome</name>
    <dbReference type="NCBI Taxonomy" id="410659"/>
    <lineage>
        <taxon>unclassified sequences</taxon>
        <taxon>metagenomes</taxon>
        <taxon>ecological metagenomes</taxon>
    </lineage>
</organism>
<comment type="cofactor">
    <cofactor evidence="1">
        <name>[4Fe-4S] cluster</name>
        <dbReference type="ChEBI" id="CHEBI:49883"/>
    </cofactor>
</comment>
<dbReference type="GO" id="GO:0005737">
    <property type="term" value="C:cytoplasm"/>
    <property type="evidence" value="ECO:0007669"/>
    <property type="project" value="UniProtKB-SubCell"/>
</dbReference>
<accession>A0A1J5SMA4</accession>
<dbReference type="Pfam" id="PF04055">
    <property type="entry name" value="Radical_SAM"/>
    <property type="match status" value="1"/>
</dbReference>
<dbReference type="InterPro" id="IPR058240">
    <property type="entry name" value="rSAM_sf"/>
</dbReference>
<dbReference type="InterPro" id="IPR007197">
    <property type="entry name" value="rSAM"/>
</dbReference>
<dbReference type="Pfam" id="PF06969">
    <property type="entry name" value="HemN_C"/>
    <property type="match status" value="1"/>
</dbReference>
<evidence type="ECO:0000256" key="9">
    <source>
        <dbReference type="ARBA" id="ARBA00022490"/>
    </source>
</evidence>
<keyword evidence="11" id="KW-0479">Metal-binding</keyword>
<keyword evidence="12 19" id="KW-0560">Oxidoreductase</keyword>
<evidence type="ECO:0000256" key="11">
    <source>
        <dbReference type="ARBA" id="ARBA00022723"/>
    </source>
</evidence>
<dbReference type="GO" id="GO:0004109">
    <property type="term" value="F:coproporphyrinogen oxidase activity"/>
    <property type="evidence" value="ECO:0007669"/>
    <property type="project" value="InterPro"/>
</dbReference>
<dbReference type="InterPro" id="IPR034505">
    <property type="entry name" value="Coproporphyrinogen-III_oxidase"/>
</dbReference>
<evidence type="ECO:0000256" key="17">
    <source>
        <dbReference type="ARBA" id="ARBA00048321"/>
    </source>
</evidence>
<keyword evidence="9" id="KW-0963">Cytoplasm</keyword>
<evidence type="ECO:0000256" key="13">
    <source>
        <dbReference type="ARBA" id="ARBA00023004"/>
    </source>
</evidence>
<dbReference type="InterPro" id="IPR010723">
    <property type="entry name" value="HemN_C"/>
</dbReference>
<name>A0A1J5SMA4_9ZZZZ</name>
<comment type="caution">
    <text evidence="19">The sequence shown here is derived from an EMBL/GenBank/DDBJ whole genome shotgun (WGS) entry which is preliminary data.</text>
</comment>
<dbReference type="SUPFAM" id="SSF102114">
    <property type="entry name" value="Radical SAM enzymes"/>
    <property type="match status" value="1"/>
</dbReference>
<dbReference type="Gene3D" id="3.20.20.70">
    <property type="entry name" value="Aldolase class I"/>
    <property type="match status" value="1"/>
</dbReference>
<evidence type="ECO:0000256" key="7">
    <source>
        <dbReference type="ARBA" id="ARBA00020156"/>
    </source>
</evidence>
<sequence length="472" mass="52747">MILPSETAGSGQPRASGGALDLDLIRKYSIPGPRYTSYPPATQFNTEFDKLRLEEAIADDNRPGGGPISLYFHLPFCETRCWFCGCNTVITARHEASGEYLVDLEKEIALIAARMDRSRRVVQVHFGGGTPTFLAPDELRRLGDMIRSNFTLAPDCEYGVEVDPRRLTRDHVKALHEIGANRGSLGVQDTNGKVQLAVHRWQPHELNQRVVSWLREDGFQSINIDLIYGLPLQTADGFAQTIDDVVALAPDRFSVFSYAHVPWIKPAQKIFDDRGQLPTPEQKLDMFAVAHGKLTTAGYVDIGLDHFARPNDELAIAQKAGTLQRNFQGYSTRADASLYGFGMSSISSTPDTYRQNHKTLPAWRDALAKGELPTERGYRLSDEDKCRRTIIMRLMCDRKLEYANISKLIGRDFAATYAREIESLADLEADGIVTRSSTKIEVTRIGVPLLRVVAMRFDSTYVAGPRRHAQTV</sequence>
<comment type="subunit">
    <text evidence="5">Monomer.</text>
</comment>
<evidence type="ECO:0000256" key="12">
    <source>
        <dbReference type="ARBA" id="ARBA00023002"/>
    </source>
</evidence>